<keyword evidence="2" id="KW-1185">Reference proteome</keyword>
<proteinExistence type="predicted"/>
<reference evidence="1" key="1">
    <citation type="journal article" date="2023" name="G3 (Bethesda)">
        <title>A reference genome for the long-term kleptoplast-retaining sea slug Elysia crispata morphotype clarki.</title>
        <authorList>
            <person name="Eastman K.E."/>
            <person name="Pendleton A.L."/>
            <person name="Shaikh M.A."/>
            <person name="Suttiyut T."/>
            <person name="Ogas R."/>
            <person name="Tomko P."/>
            <person name="Gavelis G."/>
            <person name="Widhalm J.R."/>
            <person name="Wisecaver J.H."/>
        </authorList>
    </citation>
    <scope>NUCLEOTIDE SEQUENCE</scope>
    <source>
        <strain evidence="1">ECLA1</strain>
    </source>
</reference>
<organism evidence="1 2">
    <name type="scientific">Elysia crispata</name>
    <name type="common">lettuce slug</name>
    <dbReference type="NCBI Taxonomy" id="231223"/>
    <lineage>
        <taxon>Eukaryota</taxon>
        <taxon>Metazoa</taxon>
        <taxon>Spiralia</taxon>
        <taxon>Lophotrochozoa</taxon>
        <taxon>Mollusca</taxon>
        <taxon>Gastropoda</taxon>
        <taxon>Heterobranchia</taxon>
        <taxon>Euthyneura</taxon>
        <taxon>Panpulmonata</taxon>
        <taxon>Sacoglossa</taxon>
        <taxon>Placobranchoidea</taxon>
        <taxon>Plakobranchidae</taxon>
        <taxon>Elysia</taxon>
    </lineage>
</organism>
<dbReference type="EMBL" id="JAWDGP010001320">
    <property type="protein sequence ID" value="KAK3792868.1"/>
    <property type="molecule type" value="Genomic_DNA"/>
</dbReference>
<evidence type="ECO:0000313" key="2">
    <source>
        <dbReference type="Proteomes" id="UP001283361"/>
    </source>
</evidence>
<accession>A0AAE1E4S9</accession>
<sequence>MDILKTEGLVSEIKSGTPSGNIQEDRASPPVVVARRIKEGSRLRHRPGQSLRHGDLGVYSWPRNPPTVKTVCLEWTASHGSSTAYVLWRQHDESCLQFMLFVKRETTAGAAELGVVLMLTPCFFSAHHLQISTDE</sequence>
<gene>
    <name evidence="1" type="ORF">RRG08_039802</name>
</gene>
<dbReference type="AlphaFoldDB" id="A0AAE1E4S9"/>
<name>A0AAE1E4S9_9GAST</name>
<comment type="caution">
    <text evidence="1">The sequence shown here is derived from an EMBL/GenBank/DDBJ whole genome shotgun (WGS) entry which is preliminary data.</text>
</comment>
<dbReference type="Proteomes" id="UP001283361">
    <property type="component" value="Unassembled WGS sequence"/>
</dbReference>
<protein>
    <submittedName>
        <fullName evidence="1">Uncharacterized protein</fullName>
    </submittedName>
</protein>
<evidence type="ECO:0000313" key="1">
    <source>
        <dbReference type="EMBL" id="KAK3792868.1"/>
    </source>
</evidence>